<evidence type="ECO:0000313" key="1">
    <source>
        <dbReference type="EMBL" id="KAK5771017.1"/>
    </source>
</evidence>
<name>A0ABR0MEJ2_GOSAR</name>
<keyword evidence="2" id="KW-1185">Reference proteome</keyword>
<protein>
    <submittedName>
        <fullName evidence="1">Uncharacterized protein</fullName>
    </submittedName>
</protein>
<gene>
    <name evidence="1" type="ORF">PVK06_047186</name>
</gene>
<sequence>MTRIDDTLGAMIATLKEEIAEVKGEPTIYKAPLGNEGLVAAPKPSVDVPKPKKFKGIRSTRDVENFLWGIESIDVRHGKTEIRTWEEFQKEFKVKFYLEYVEDEARAKLHRLR</sequence>
<dbReference type="EMBL" id="JARKNE010000013">
    <property type="protein sequence ID" value="KAK5771017.1"/>
    <property type="molecule type" value="Genomic_DNA"/>
</dbReference>
<proteinExistence type="predicted"/>
<evidence type="ECO:0000313" key="2">
    <source>
        <dbReference type="Proteomes" id="UP001358586"/>
    </source>
</evidence>
<organism evidence="1 2">
    <name type="scientific">Gossypium arboreum</name>
    <name type="common">Tree cotton</name>
    <name type="synonym">Gossypium nanking</name>
    <dbReference type="NCBI Taxonomy" id="29729"/>
    <lineage>
        <taxon>Eukaryota</taxon>
        <taxon>Viridiplantae</taxon>
        <taxon>Streptophyta</taxon>
        <taxon>Embryophyta</taxon>
        <taxon>Tracheophyta</taxon>
        <taxon>Spermatophyta</taxon>
        <taxon>Magnoliopsida</taxon>
        <taxon>eudicotyledons</taxon>
        <taxon>Gunneridae</taxon>
        <taxon>Pentapetalae</taxon>
        <taxon>rosids</taxon>
        <taxon>malvids</taxon>
        <taxon>Malvales</taxon>
        <taxon>Malvaceae</taxon>
        <taxon>Malvoideae</taxon>
        <taxon>Gossypium</taxon>
    </lineage>
</organism>
<dbReference type="Proteomes" id="UP001358586">
    <property type="component" value="Chromosome 13"/>
</dbReference>
<accession>A0ABR0MEJ2</accession>
<reference evidence="1 2" key="1">
    <citation type="submission" date="2023-03" db="EMBL/GenBank/DDBJ databases">
        <title>WGS of Gossypium arboreum.</title>
        <authorList>
            <person name="Yu D."/>
        </authorList>
    </citation>
    <scope>NUCLEOTIDE SEQUENCE [LARGE SCALE GENOMIC DNA]</scope>
    <source>
        <tissue evidence="1">Leaf</tissue>
    </source>
</reference>
<comment type="caution">
    <text evidence="1">The sequence shown here is derived from an EMBL/GenBank/DDBJ whole genome shotgun (WGS) entry which is preliminary data.</text>
</comment>